<feature type="domain" description="HTH gntR-type" evidence="4">
    <location>
        <begin position="8"/>
        <end position="69"/>
    </location>
</feature>
<keyword evidence="6" id="KW-1185">Reference proteome</keyword>
<dbReference type="EMBL" id="QVRA01000014">
    <property type="protein sequence ID" value="RJG53636.1"/>
    <property type="molecule type" value="Genomic_DNA"/>
</dbReference>
<sequence>MSPGTRHAEQVYLDLKKALLSGRYVGSTDLSIAVLASEFGTSPSPIRDVLHRMYGERLLQAGQHHGFRIIDWTPEGLCDCYTWHGQLIRMALKSRARQNMQRPIAPDGWVTDYTSSAAIVGTAERMFRTLAAASQSAEIVAAIANTGERLRSVRLRELDRWPDCADELRRANMLAVSGTGKALLEMLWNYHRRRIRAASMLCG</sequence>
<dbReference type="GO" id="GO:0003677">
    <property type="term" value="F:DNA binding"/>
    <property type="evidence" value="ECO:0007669"/>
    <property type="project" value="UniProtKB-KW"/>
</dbReference>
<keyword evidence="2" id="KW-0238">DNA-binding</keyword>
<reference evidence="5 6" key="1">
    <citation type="submission" date="2018-08" db="EMBL/GenBank/DDBJ databases">
        <title>Sphingobium sp. EO9.</title>
        <authorList>
            <person name="Park Y."/>
            <person name="Kim K.H."/>
            <person name="Jeon C.O."/>
        </authorList>
    </citation>
    <scope>NUCLEOTIDE SEQUENCE [LARGE SCALE GENOMIC DNA]</scope>
    <source>
        <strain evidence="5 6">EO9</strain>
    </source>
</reference>
<dbReference type="AlphaFoldDB" id="A0A418YQD1"/>
<evidence type="ECO:0000259" key="4">
    <source>
        <dbReference type="Pfam" id="PF00392"/>
    </source>
</evidence>
<dbReference type="Gene3D" id="1.10.10.10">
    <property type="entry name" value="Winged helix-like DNA-binding domain superfamily/Winged helix DNA-binding domain"/>
    <property type="match status" value="1"/>
</dbReference>
<evidence type="ECO:0000256" key="3">
    <source>
        <dbReference type="ARBA" id="ARBA00023163"/>
    </source>
</evidence>
<name>A0A418YQD1_9SPHN</name>
<dbReference type="PANTHER" id="PTHR43537:SF5">
    <property type="entry name" value="UXU OPERON TRANSCRIPTIONAL REGULATOR"/>
    <property type="match status" value="1"/>
</dbReference>
<protein>
    <submittedName>
        <fullName evidence="5">GntR family transcriptional regulator</fullName>
    </submittedName>
</protein>
<accession>A0A418YQD1</accession>
<dbReference type="InterPro" id="IPR000524">
    <property type="entry name" value="Tscrpt_reg_HTH_GntR"/>
</dbReference>
<evidence type="ECO:0000313" key="6">
    <source>
        <dbReference type="Proteomes" id="UP000283469"/>
    </source>
</evidence>
<evidence type="ECO:0000256" key="1">
    <source>
        <dbReference type="ARBA" id="ARBA00023015"/>
    </source>
</evidence>
<organism evidence="5 6">
    <name type="scientific">Sphingobium terrigena</name>
    <dbReference type="NCBI Taxonomy" id="2304063"/>
    <lineage>
        <taxon>Bacteria</taxon>
        <taxon>Pseudomonadati</taxon>
        <taxon>Pseudomonadota</taxon>
        <taxon>Alphaproteobacteria</taxon>
        <taxon>Sphingomonadales</taxon>
        <taxon>Sphingomonadaceae</taxon>
        <taxon>Sphingobium</taxon>
    </lineage>
</organism>
<proteinExistence type="predicted"/>
<dbReference type="RefSeq" id="WP_119747997.1">
    <property type="nucleotide sequence ID" value="NZ_QVRA01000014.1"/>
</dbReference>
<comment type="caution">
    <text evidence="5">The sequence shown here is derived from an EMBL/GenBank/DDBJ whole genome shotgun (WGS) entry which is preliminary data.</text>
</comment>
<dbReference type="InterPro" id="IPR036390">
    <property type="entry name" value="WH_DNA-bd_sf"/>
</dbReference>
<evidence type="ECO:0000256" key="2">
    <source>
        <dbReference type="ARBA" id="ARBA00023125"/>
    </source>
</evidence>
<dbReference type="OrthoDB" id="8479543at2"/>
<gene>
    <name evidence="5" type="ORF">D0Z70_15410</name>
</gene>
<dbReference type="InterPro" id="IPR036388">
    <property type="entry name" value="WH-like_DNA-bd_sf"/>
</dbReference>
<evidence type="ECO:0000313" key="5">
    <source>
        <dbReference type="EMBL" id="RJG53636.1"/>
    </source>
</evidence>
<keyword evidence="1" id="KW-0805">Transcription regulation</keyword>
<dbReference type="Pfam" id="PF00392">
    <property type="entry name" value="GntR"/>
    <property type="match status" value="1"/>
</dbReference>
<keyword evidence="3" id="KW-0804">Transcription</keyword>
<dbReference type="GO" id="GO:0003700">
    <property type="term" value="F:DNA-binding transcription factor activity"/>
    <property type="evidence" value="ECO:0007669"/>
    <property type="project" value="InterPro"/>
</dbReference>
<dbReference type="Proteomes" id="UP000283469">
    <property type="component" value="Unassembled WGS sequence"/>
</dbReference>
<dbReference type="SUPFAM" id="SSF46785">
    <property type="entry name" value="Winged helix' DNA-binding domain"/>
    <property type="match status" value="1"/>
</dbReference>
<dbReference type="PANTHER" id="PTHR43537">
    <property type="entry name" value="TRANSCRIPTIONAL REGULATOR, GNTR FAMILY"/>
    <property type="match status" value="1"/>
</dbReference>